<dbReference type="InterPro" id="IPR050789">
    <property type="entry name" value="Diverse_Enzym_Activities"/>
</dbReference>
<reference evidence="3" key="1">
    <citation type="submission" date="2018-05" db="EMBL/GenBank/DDBJ databases">
        <authorList>
            <person name="Lanie J.A."/>
            <person name="Ng W.-L."/>
            <person name="Kazmierczak K.M."/>
            <person name="Andrzejewski T.M."/>
            <person name="Davidsen T.M."/>
            <person name="Wayne K.J."/>
            <person name="Tettelin H."/>
            <person name="Glass J.I."/>
            <person name="Rusch D."/>
            <person name="Podicherti R."/>
            <person name="Tsui H.-C.T."/>
            <person name="Winkler M.E."/>
        </authorList>
    </citation>
    <scope>NUCLEOTIDE SEQUENCE</scope>
</reference>
<protein>
    <recommendedName>
        <fullName evidence="2">Beta-lactamase-related domain-containing protein</fullName>
    </recommendedName>
</protein>
<dbReference type="InterPro" id="IPR001466">
    <property type="entry name" value="Beta-lactam-related"/>
</dbReference>
<dbReference type="PROSITE" id="PS51257">
    <property type="entry name" value="PROKAR_LIPOPROTEIN"/>
    <property type="match status" value="1"/>
</dbReference>
<evidence type="ECO:0000256" key="1">
    <source>
        <dbReference type="ARBA" id="ARBA00022801"/>
    </source>
</evidence>
<dbReference type="Gene3D" id="3.40.710.10">
    <property type="entry name" value="DD-peptidase/beta-lactamase superfamily"/>
    <property type="match status" value="1"/>
</dbReference>
<keyword evidence="1" id="KW-0378">Hydrolase</keyword>
<dbReference type="Pfam" id="PF00144">
    <property type="entry name" value="Beta-lactamase"/>
    <property type="match status" value="1"/>
</dbReference>
<dbReference type="AlphaFoldDB" id="A0A381NJJ7"/>
<sequence>MKTKRFIASCFLTVVSCLLVQGVVWAQSQPYYPPAGSWERKTPGAVGMDAALLAKAVEFALTQETSKPMDFSDQERIFGEPLGPLPKRRAHTNGLVLRHGYIVAEFGETTKVDPTYSAAKSYLSTIAGLAVDQGLIDNVHEPVGKYIKDGGYDSTHNAQVTWHHHLQQTTEWEGTLWDRRHDFIGSVEFGSAERQPRELEAPGNYYEYNDVRINRLALSLLRLFEKPLPLVLHDEIMEPIGASEAWSYHGYRNSDITLDGQTMKSVTGGTRWGGGIWINSFDHARFGLLFLRNGMWNGEQLISTEWIEAATTRGDVGPDYGYLWWLNTEGKAWPDAPRSAYRASGHGSNTVWIDPEHDLVVVWRWHQGRASNEFYKQIIESITSNTTGGTQAGGVQ</sequence>
<feature type="domain" description="Beta-lactamase-related" evidence="2">
    <location>
        <begin position="97"/>
        <end position="363"/>
    </location>
</feature>
<name>A0A381NJJ7_9ZZZZ</name>
<evidence type="ECO:0000259" key="2">
    <source>
        <dbReference type="Pfam" id="PF00144"/>
    </source>
</evidence>
<accession>A0A381NJJ7</accession>
<proteinExistence type="predicted"/>
<dbReference type="PANTHER" id="PTHR43283">
    <property type="entry name" value="BETA-LACTAMASE-RELATED"/>
    <property type="match status" value="1"/>
</dbReference>
<gene>
    <name evidence="3" type="ORF">METZ01_LOCUS7148</name>
</gene>
<dbReference type="EMBL" id="UINC01000379">
    <property type="protein sequence ID" value="SUZ54294.1"/>
    <property type="molecule type" value="Genomic_DNA"/>
</dbReference>
<dbReference type="PANTHER" id="PTHR43283:SF11">
    <property type="entry name" value="BETA-LACTAMASE-RELATED DOMAIN-CONTAINING PROTEIN"/>
    <property type="match status" value="1"/>
</dbReference>
<evidence type="ECO:0000313" key="3">
    <source>
        <dbReference type="EMBL" id="SUZ54294.1"/>
    </source>
</evidence>
<dbReference type="SUPFAM" id="SSF56601">
    <property type="entry name" value="beta-lactamase/transpeptidase-like"/>
    <property type="match status" value="1"/>
</dbReference>
<dbReference type="InterPro" id="IPR012338">
    <property type="entry name" value="Beta-lactam/transpept-like"/>
</dbReference>
<organism evidence="3">
    <name type="scientific">marine metagenome</name>
    <dbReference type="NCBI Taxonomy" id="408172"/>
    <lineage>
        <taxon>unclassified sequences</taxon>
        <taxon>metagenomes</taxon>
        <taxon>ecological metagenomes</taxon>
    </lineage>
</organism>
<dbReference type="GO" id="GO:0016787">
    <property type="term" value="F:hydrolase activity"/>
    <property type="evidence" value="ECO:0007669"/>
    <property type="project" value="UniProtKB-KW"/>
</dbReference>